<dbReference type="AlphaFoldDB" id="A0A095CG83"/>
<dbReference type="STRING" id="294750.A0A095CG83"/>
<dbReference type="GeneID" id="88181224"/>
<feature type="region of interest" description="Disordered" evidence="1">
    <location>
        <begin position="117"/>
        <end position="152"/>
    </location>
</feature>
<dbReference type="EMBL" id="CP025771">
    <property type="protein sequence ID" value="KGB79217.1"/>
    <property type="molecule type" value="Genomic_DNA"/>
</dbReference>
<feature type="compositionally biased region" description="Polar residues" evidence="1">
    <location>
        <begin position="26"/>
        <end position="40"/>
    </location>
</feature>
<keyword evidence="3" id="KW-1185">Reference proteome</keyword>
<proteinExistence type="predicted"/>
<feature type="region of interest" description="Disordered" evidence="1">
    <location>
        <begin position="344"/>
        <end position="373"/>
    </location>
</feature>
<gene>
    <name evidence="2" type="ORF">CNBG_5055</name>
</gene>
<dbReference type="Proteomes" id="UP000029445">
    <property type="component" value="Chromosome 13"/>
</dbReference>
<feature type="compositionally biased region" description="Polar residues" evidence="1">
    <location>
        <begin position="117"/>
        <end position="126"/>
    </location>
</feature>
<dbReference type="OMA" id="QMNANAL"/>
<reference evidence="2 3" key="2">
    <citation type="journal article" date="2018" name="Proc. Natl. Acad. Sci.">
        <title>RNAi is a critical determinant of centromere evolution in closely related fungi.</title>
        <authorList>
            <person name="Yadav V."/>
            <person name="Sun S."/>
            <person name="Billmyre R.B."/>
            <person name="Thimmappa B.C."/>
            <person name="Shea T."/>
            <person name="Lintner R."/>
            <person name="Bakkeren G."/>
            <person name="Cuomo C.A."/>
            <person name="Heitman J."/>
            <person name="Sanyal K."/>
        </authorList>
    </citation>
    <scope>NUCLEOTIDE SEQUENCE [LARGE SCALE GENOMIC DNA]</scope>
    <source>
        <strain evidence="2 3">R265</strain>
    </source>
</reference>
<feature type="region of interest" description="Disordered" evidence="1">
    <location>
        <begin position="1"/>
        <end position="74"/>
    </location>
</feature>
<sequence length="569" mass="61473">MTSTLASNFLINPSPPIPASSSPNSVFQVNQAPYSTSVSPPLQLPGGRLTTPLAPPPPPPLHLSSHRHGPGPERQIRYAGADHTLGPTFSEEEDGDDSAFIAAKMAALGLDPNGVPYSQNGYSGSHSIRAPRAKRSRTPTVPRSHQQVGDQQYAQQQALLSLLAHQGSSAQVREALALLELQQAQQAATDRHYHTQMTAQHHARLAAQRQAEKQAEYEKQLYVQQQMQQKLLEQLAIQREATKRQFQQQQEEQYMLQQRGLQQLHLQQQFAALQTDSYVSQAQAQHQRSALRAQMQANLQARSERAAQANWAIGVNEADLKSRFESAMPIKSSVHEDHSRFETGVYGTHGASTSSSSSGSSTSPSWPSAQLSSPTKSIWGVAEVPMSSKTAPGGRFAQARLALAASGTSSYGTLTATLSKRSFTEDQTTLTVTEVRTPPDEMSRTTPASPTTQLARQSIGLSLDRPAASVTPIEGKITRDAADAASARTFSLSFGGPHCSGNDDSRSSSQPVGLAMKKISVTRQPSGPPGDVKDLDDRNFQARIRKQVGLNLGMLNRRTESPAEIASTA</sequence>
<accession>A0A095CG83</accession>
<name>A0A095CG83_CRYD2</name>
<reference evidence="2 3" key="1">
    <citation type="journal article" date="2011" name="MBio">
        <title>Genome variation in Cryptococcus gattii, an emerging pathogen of immunocompetent hosts.</title>
        <authorList>
            <person name="D'Souza C.A."/>
            <person name="Kronstad J.W."/>
            <person name="Taylor G."/>
            <person name="Warren R."/>
            <person name="Yuen M."/>
            <person name="Hu G."/>
            <person name="Jung W.H."/>
            <person name="Sham A."/>
            <person name="Kidd S.E."/>
            <person name="Tangen K."/>
            <person name="Lee N."/>
            <person name="Zeilmaker T."/>
            <person name="Sawkins J."/>
            <person name="McVicker G."/>
            <person name="Shah S."/>
            <person name="Gnerre S."/>
            <person name="Griggs A."/>
            <person name="Zeng Q."/>
            <person name="Bartlett K."/>
            <person name="Li W."/>
            <person name="Wang X."/>
            <person name="Heitman J."/>
            <person name="Stajich J.E."/>
            <person name="Fraser J.A."/>
            <person name="Meyer W."/>
            <person name="Carter D."/>
            <person name="Schein J."/>
            <person name="Krzywinski M."/>
            <person name="Kwon-Chung K.J."/>
            <person name="Varma A."/>
            <person name="Wang J."/>
            <person name="Brunham R."/>
            <person name="Fyfe M."/>
            <person name="Ouellette B.F."/>
            <person name="Siddiqui A."/>
            <person name="Marra M."/>
            <person name="Jones S."/>
            <person name="Holt R."/>
            <person name="Birren B.W."/>
            <person name="Galagan J.E."/>
            <person name="Cuomo C.A."/>
        </authorList>
    </citation>
    <scope>NUCLEOTIDE SEQUENCE [LARGE SCALE GENOMIC DNA]</scope>
    <source>
        <strain evidence="2 3">R265</strain>
    </source>
</reference>
<feature type="compositionally biased region" description="Low complexity" evidence="1">
    <location>
        <begin position="350"/>
        <end position="373"/>
    </location>
</feature>
<dbReference type="KEGG" id="cdeu:CNBG_5055"/>
<organism evidence="2 3">
    <name type="scientific">Cryptococcus deuterogattii (strain R265)</name>
    <name type="common">Cryptococcus gattii VGII (strain R265)</name>
    <dbReference type="NCBI Taxonomy" id="294750"/>
    <lineage>
        <taxon>Eukaryota</taxon>
        <taxon>Fungi</taxon>
        <taxon>Dikarya</taxon>
        <taxon>Basidiomycota</taxon>
        <taxon>Agaricomycotina</taxon>
        <taxon>Tremellomycetes</taxon>
        <taxon>Tremellales</taxon>
        <taxon>Cryptococcaceae</taxon>
        <taxon>Cryptococcus</taxon>
        <taxon>Cryptococcus gattii species complex</taxon>
    </lineage>
</organism>
<dbReference type="OrthoDB" id="4092340at2759"/>
<feature type="compositionally biased region" description="Polar residues" evidence="1">
    <location>
        <begin position="1"/>
        <end position="10"/>
    </location>
</feature>
<dbReference type="HOGENOM" id="CLU_478970_0_0_1"/>
<evidence type="ECO:0000313" key="2">
    <source>
        <dbReference type="EMBL" id="KGB79217.1"/>
    </source>
</evidence>
<evidence type="ECO:0000313" key="3">
    <source>
        <dbReference type="Proteomes" id="UP000029445"/>
    </source>
</evidence>
<evidence type="ECO:0000256" key="1">
    <source>
        <dbReference type="SAM" id="MobiDB-lite"/>
    </source>
</evidence>
<protein>
    <submittedName>
        <fullName evidence="2">Uncharacterized protein</fullName>
    </submittedName>
</protein>
<dbReference type="RefSeq" id="XP_062884904.1">
    <property type="nucleotide sequence ID" value="XM_063028949.1"/>
</dbReference>
<dbReference type="VEuPathDB" id="FungiDB:CNBG_5055"/>